<dbReference type="InterPro" id="IPR013427">
    <property type="entry name" value="Haem-bd_dom_put"/>
</dbReference>
<dbReference type="InterPro" id="IPR011041">
    <property type="entry name" value="Quinoprot_gluc/sorb_DH_b-prop"/>
</dbReference>
<dbReference type="Pfam" id="PF00034">
    <property type="entry name" value="Cytochrom_C"/>
    <property type="match status" value="1"/>
</dbReference>
<dbReference type="InterPro" id="IPR009056">
    <property type="entry name" value="Cyt_c-like_dom"/>
</dbReference>
<dbReference type="SUPFAM" id="SSF50952">
    <property type="entry name" value="Soluble quinoprotein glucose dehydrogenase"/>
    <property type="match status" value="1"/>
</dbReference>
<organism evidence="7 8">
    <name type="scientific">Posidoniimonas polymericola</name>
    <dbReference type="NCBI Taxonomy" id="2528002"/>
    <lineage>
        <taxon>Bacteria</taxon>
        <taxon>Pseudomonadati</taxon>
        <taxon>Planctomycetota</taxon>
        <taxon>Planctomycetia</taxon>
        <taxon>Pirellulales</taxon>
        <taxon>Lacipirellulaceae</taxon>
        <taxon>Posidoniimonas</taxon>
    </lineage>
</organism>
<evidence type="ECO:0000256" key="3">
    <source>
        <dbReference type="ARBA" id="ARBA00023004"/>
    </source>
</evidence>
<evidence type="ECO:0000256" key="1">
    <source>
        <dbReference type="ARBA" id="ARBA00022617"/>
    </source>
</evidence>
<evidence type="ECO:0000256" key="2">
    <source>
        <dbReference type="ARBA" id="ARBA00022723"/>
    </source>
</evidence>
<dbReference type="PANTHER" id="PTHR33546:SF1">
    <property type="entry name" value="LARGE, MULTIFUNCTIONAL SECRETED PROTEIN"/>
    <property type="match status" value="1"/>
</dbReference>
<dbReference type="Gene3D" id="1.10.760.10">
    <property type="entry name" value="Cytochrome c-like domain"/>
    <property type="match status" value="1"/>
</dbReference>
<dbReference type="OrthoDB" id="223239at2"/>
<feature type="signal peptide" evidence="5">
    <location>
        <begin position="1"/>
        <end position="25"/>
    </location>
</feature>
<keyword evidence="3 4" id="KW-0408">Iron</keyword>
<evidence type="ECO:0000256" key="5">
    <source>
        <dbReference type="SAM" id="SignalP"/>
    </source>
</evidence>
<keyword evidence="5" id="KW-0732">Signal</keyword>
<feature type="chain" id="PRO_5022962564" evidence="5">
    <location>
        <begin position="26"/>
        <end position="831"/>
    </location>
</feature>
<name>A0A5C5YU57_9BACT</name>
<dbReference type="PROSITE" id="PS51007">
    <property type="entry name" value="CYTC"/>
    <property type="match status" value="1"/>
</dbReference>
<sequence precursor="true">MKWLPQCFFSAALAYGLAVVVPAPAAPARDGDANADLLRDVLVRPGYELQLVHRVDPKAEGSWVSLTAVGDGRLVASAQFGRLFVITPGDGPDDTVVKRLPVDLGMAQGLCVVQGDLYVMVNAQGPRPAGLYRCRDTDGDQLWDQVELLRELGSSGEHGPHAVVPSPSGESLYVACGNVTKPTEFAWSRVPTAWGDDSILPRIDDPLRSFSNLREPGGWIAEVSLDGKDWRLHAAGFRNQYDIAFNRWGDLFTFDSDNEYDIDAPWYRPTRVCHVASGGEFGWRHGTGKWPPYYEDSVGPLLEIGPGSPTGVEFGYATDFPAADQRALFVGDWSHGRVFMVDLDLEGGGYRASVKPFLSASPLPVTDLAANFQDGALYLTTGGRRVGSALWRVVYVGFENPADEPAPIPPAPLPEEDLNKLRREIEYYHTEAGAADPVALDNVWPYLGHDDRHVRYAARVAVELQPADRWLQRAYAEADPRARPYALLAATRHQSQDPPHDLYEAFRDTDFAGLTAEGKLAYLRAVGVSHLRYESPELPTRRAIVAKFAEALPSGETIFDRELAAFLLAVGYPDATATAVRLMEDAPLASERLYYALALCETRQGWTPELRRTYYQMLGQILAGSRDRSMQAYAERIAARADEQLTDEERTTAADLIAQRDEQRASPAGATPPRPLVREWNIDQVVDAANQQGGDPTRGRRLFAEAQCFTCHRFRGEGGAVGPDLTAVGRRFAVRDIATALVDPNATISDQYRQTVFEIDGRTIVGRVVNLNKQEISIATDFTDPKHYQTFDADDIEDQFPSNASPMPAGLLNVLDEDELLDLMAYLLSTE</sequence>
<dbReference type="GO" id="GO:0009055">
    <property type="term" value="F:electron transfer activity"/>
    <property type="evidence" value="ECO:0007669"/>
    <property type="project" value="InterPro"/>
</dbReference>
<dbReference type="PANTHER" id="PTHR33546">
    <property type="entry name" value="LARGE, MULTIFUNCTIONAL SECRETED PROTEIN-RELATED"/>
    <property type="match status" value="1"/>
</dbReference>
<dbReference type="InterPro" id="IPR036909">
    <property type="entry name" value="Cyt_c-like_dom_sf"/>
</dbReference>
<evidence type="ECO:0000259" key="6">
    <source>
        <dbReference type="PROSITE" id="PS51007"/>
    </source>
</evidence>
<dbReference type="SUPFAM" id="SSF46626">
    <property type="entry name" value="Cytochrome c"/>
    <property type="match status" value="1"/>
</dbReference>
<comment type="caution">
    <text evidence="7">The sequence shown here is derived from an EMBL/GenBank/DDBJ whole genome shotgun (WGS) entry which is preliminary data.</text>
</comment>
<accession>A0A5C5YU57</accession>
<dbReference type="GO" id="GO:0020037">
    <property type="term" value="F:heme binding"/>
    <property type="evidence" value="ECO:0007669"/>
    <property type="project" value="InterPro"/>
</dbReference>
<dbReference type="Gene3D" id="2.120.10.30">
    <property type="entry name" value="TolB, C-terminal domain"/>
    <property type="match status" value="1"/>
</dbReference>
<protein>
    <submittedName>
        <fullName evidence="7">Cytochrome c</fullName>
    </submittedName>
</protein>
<evidence type="ECO:0000256" key="4">
    <source>
        <dbReference type="PROSITE-ProRule" id="PRU00433"/>
    </source>
</evidence>
<gene>
    <name evidence="7" type="ORF">Pla123a_13420</name>
</gene>
<dbReference type="RefSeq" id="WP_146585094.1">
    <property type="nucleotide sequence ID" value="NZ_SJPO01000002.1"/>
</dbReference>
<dbReference type="GO" id="GO:0046872">
    <property type="term" value="F:metal ion binding"/>
    <property type="evidence" value="ECO:0007669"/>
    <property type="project" value="UniProtKB-KW"/>
</dbReference>
<feature type="domain" description="Cytochrome c" evidence="6">
    <location>
        <begin position="694"/>
        <end position="831"/>
    </location>
</feature>
<dbReference type="NCBIfam" id="TIGR02603">
    <property type="entry name" value="CxxCH_TIGR02603"/>
    <property type="match status" value="1"/>
</dbReference>
<reference evidence="7 8" key="1">
    <citation type="submission" date="2019-02" db="EMBL/GenBank/DDBJ databases">
        <title>Deep-cultivation of Planctomycetes and their phenomic and genomic characterization uncovers novel biology.</title>
        <authorList>
            <person name="Wiegand S."/>
            <person name="Jogler M."/>
            <person name="Boedeker C."/>
            <person name="Pinto D."/>
            <person name="Vollmers J."/>
            <person name="Rivas-Marin E."/>
            <person name="Kohn T."/>
            <person name="Peeters S.H."/>
            <person name="Heuer A."/>
            <person name="Rast P."/>
            <person name="Oberbeckmann S."/>
            <person name="Bunk B."/>
            <person name="Jeske O."/>
            <person name="Meyerdierks A."/>
            <person name="Storesund J.E."/>
            <person name="Kallscheuer N."/>
            <person name="Luecker S."/>
            <person name="Lage O.M."/>
            <person name="Pohl T."/>
            <person name="Merkel B.J."/>
            <person name="Hornburger P."/>
            <person name="Mueller R.-W."/>
            <person name="Bruemmer F."/>
            <person name="Labrenz M."/>
            <person name="Spormann A.M."/>
            <person name="Op Den Camp H."/>
            <person name="Overmann J."/>
            <person name="Amann R."/>
            <person name="Jetten M.S.M."/>
            <person name="Mascher T."/>
            <person name="Medema M.H."/>
            <person name="Devos D.P."/>
            <person name="Kaster A.-K."/>
            <person name="Ovreas L."/>
            <person name="Rohde M."/>
            <person name="Galperin M.Y."/>
            <person name="Jogler C."/>
        </authorList>
    </citation>
    <scope>NUCLEOTIDE SEQUENCE [LARGE SCALE GENOMIC DNA]</scope>
    <source>
        <strain evidence="7 8">Pla123a</strain>
    </source>
</reference>
<keyword evidence="2 4" id="KW-0479">Metal-binding</keyword>
<dbReference type="EMBL" id="SJPO01000002">
    <property type="protein sequence ID" value="TWT78549.1"/>
    <property type="molecule type" value="Genomic_DNA"/>
</dbReference>
<evidence type="ECO:0000313" key="8">
    <source>
        <dbReference type="Proteomes" id="UP000318478"/>
    </source>
</evidence>
<dbReference type="AlphaFoldDB" id="A0A5C5YU57"/>
<keyword evidence="1 4" id="KW-0349">Heme</keyword>
<dbReference type="InterPro" id="IPR011042">
    <property type="entry name" value="6-blade_b-propeller_TolB-like"/>
</dbReference>
<proteinExistence type="predicted"/>
<evidence type="ECO:0000313" key="7">
    <source>
        <dbReference type="EMBL" id="TWT78549.1"/>
    </source>
</evidence>
<dbReference type="Proteomes" id="UP000318478">
    <property type="component" value="Unassembled WGS sequence"/>
</dbReference>
<keyword evidence="8" id="KW-1185">Reference proteome</keyword>